<protein>
    <recommendedName>
        <fullName evidence="6">S-adenosyl-L-methionine-dependent methyltransferase</fullName>
    </recommendedName>
</protein>
<dbReference type="GO" id="GO:0032259">
    <property type="term" value="P:methylation"/>
    <property type="evidence" value="ECO:0007669"/>
    <property type="project" value="UniProtKB-KW"/>
</dbReference>
<evidence type="ECO:0000256" key="3">
    <source>
        <dbReference type="ARBA" id="ARBA00022679"/>
    </source>
</evidence>
<evidence type="ECO:0008006" key="6">
    <source>
        <dbReference type="Google" id="ProtNLM"/>
    </source>
</evidence>
<reference evidence="4" key="1">
    <citation type="submission" date="2023-01" db="EMBL/GenBank/DDBJ databases">
        <title>Metagenome sequencing of chrysophaentin producing Chrysophaeum taylorii.</title>
        <authorList>
            <person name="Davison J."/>
            <person name="Bewley C."/>
        </authorList>
    </citation>
    <scope>NUCLEOTIDE SEQUENCE</scope>
    <source>
        <strain evidence="4">NIES-1699</strain>
    </source>
</reference>
<comment type="similarity">
    <text evidence="1">Belongs to the UPF0677 family.</text>
</comment>
<organism evidence="4 5">
    <name type="scientific">Chrysophaeum taylorii</name>
    <dbReference type="NCBI Taxonomy" id="2483200"/>
    <lineage>
        <taxon>Eukaryota</taxon>
        <taxon>Sar</taxon>
        <taxon>Stramenopiles</taxon>
        <taxon>Ochrophyta</taxon>
        <taxon>Pelagophyceae</taxon>
        <taxon>Pelagomonadales</taxon>
        <taxon>Pelagomonadaceae</taxon>
        <taxon>Chrysophaeum</taxon>
    </lineage>
</organism>
<accession>A0AAD7UNB8</accession>
<dbReference type="Gene3D" id="3.40.50.150">
    <property type="entry name" value="Vaccinia Virus protein VP39"/>
    <property type="match status" value="1"/>
</dbReference>
<dbReference type="AlphaFoldDB" id="A0AAD7UNB8"/>
<gene>
    <name evidence="4" type="ORF">CTAYLR_002292</name>
</gene>
<dbReference type="PANTHER" id="PTHR43619">
    <property type="entry name" value="S-ADENOSYL-L-METHIONINE-DEPENDENT METHYLTRANSFERASE YKTD-RELATED"/>
    <property type="match status" value="1"/>
</dbReference>
<keyword evidence="5" id="KW-1185">Reference proteome</keyword>
<dbReference type="InterPro" id="IPR029063">
    <property type="entry name" value="SAM-dependent_MTases_sf"/>
</dbReference>
<evidence type="ECO:0000256" key="1">
    <source>
        <dbReference type="ARBA" id="ARBA00008138"/>
    </source>
</evidence>
<evidence type="ECO:0000313" key="4">
    <source>
        <dbReference type="EMBL" id="KAJ8613423.1"/>
    </source>
</evidence>
<keyword evidence="3" id="KW-0808">Transferase</keyword>
<dbReference type="NCBIfam" id="TIGR00027">
    <property type="entry name" value="mthyl_TIGR00027"/>
    <property type="match status" value="1"/>
</dbReference>
<proteinExistence type="inferred from homology"/>
<dbReference type="Pfam" id="PF04072">
    <property type="entry name" value="LCM"/>
    <property type="match status" value="1"/>
</dbReference>
<sequence length="290" mass="32339">MRAVSRVAAAVLKPTPRVVKELEMSMASASFVGGTAFGVAYERAVESARDDALFVDPYASLLAGKQGNEFSTTFGHLDDPSKLWPRFHKDWTAVRTHFIDRRLEAFEGRQVVNLGAGFDTRPFRLDMPSDSVVWEVDRAEVNAVRHKFFELLGAKPTCRVVSVDLDFALDDLALQDFDTSRPTCWVAEGLLPWLDPQIQIKLIRELTSLSTPGSVVVLNFLDDSDGTSVRESGLDLHSFETADVTNLLATLGWTVIRAHHFGGAELHFGRFRDGYPECRLYSFVVATRDQ</sequence>
<comment type="caution">
    <text evidence="4">The sequence shown here is derived from an EMBL/GenBank/DDBJ whole genome shotgun (WGS) entry which is preliminary data.</text>
</comment>
<dbReference type="SUPFAM" id="SSF53335">
    <property type="entry name" value="S-adenosyl-L-methionine-dependent methyltransferases"/>
    <property type="match status" value="1"/>
</dbReference>
<dbReference type="InterPro" id="IPR011610">
    <property type="entry name" value="SAM_mthyl_Trfase_ML2640-like"/>
</dbReference>
<evidence type="ECO:0000313" key="5">
    <source>
        <dbReference type="Proteomes" id="UP001230188"/>
    </source>
</evidence>
<dbReference type="GO" id="GO:0008168">
    <property type="term" value="F:methyltransferase activity"/>
    <property type="evidence" value="ECO:0007669"/>
    <property type="project" value="UniProtKB-KW"/>
</dbReference>
<dbReference type="Proteomes" id="UP001230188">
    <property type="component" value="Unassembled WGS sequence"/>
</dbReference>
<dbReference type="PANTHER" id="PTHR43619:SF2">
    <property type="entry name" value="S-ADENOSYL-L-METHIONINE-DEPENDENT METHYLTRANSFERASES SUPERFAMILY PROTEIN"/>
    <property type="match status" value="1"/>
</dbReference>
<evidence type="ECO:0000256" key="2">
    <source>
        <dbReference type="ARBA" id="ARBA00022603"/>
    </source>
</evidence>
<keyword evidence="2" id="KW-0489">Methyltransferase</keyword>
<dbReference type="EMBL" id="JAQMWT010000029">
    <property type="protein sequence ID" value="KAJ8613423.1"/>
    <property type="molecule type" value="Genomic_DNA"/>
</dbReference>
<dbReference type="InterPro" id="IPR007213">
    <property type="entry name" value="Ppm1/Ppm2/Tcmp"/>
</dbReference>
<name>A0AAD7UNB8_9STRA</name>